<evidence type="ECO:0000313" key="2">
    <source>
        <dbReference type="Proteomes" id="UP000008143"/>
    </source>
</evidence>
<dbReference type="RefSeq" id="XP_031758563.1">
    <property type="nucleotide sequence ID" value="XM_031902703.1"/>
</dbReference>
<keyword evidence="2" id="KW-1185">Reference proteome</keyword>
<feature type="compositionally biased region" description="Basic and acidic residues" evidence="1">
    <location>
        <begin position="44"/>
        <end position="68"/>
    </location>
</feature>
<feature type="compositionally biased region" description="Polar residues" evidence="1">
    <location>
        <begin position="1"/>
        <end position="14"/>
    </location>
</feature>
<evidence type="ECO:0000313" key="4">
    <source>
        <dbReference type="Xenbase" id="XB-GENE-29096679"/>
    </source>
</evidence>
<dbReference type="AlphaFoldDB" id="A0A8J1JL10"/>
<evidence type="ECO:0000256" key="1">
    <source>
        <dbReference type="SAM" id="MobiDB-lite"/>
    </source>
</evidence>
<dbReference type="KEGG" id="xtr:116410966"/>
<dbReference type="GeneID" id="116410966"/>
<feature type="compositionally biased region" description="Acidic residues" evidence="1">
    <location>
        <begin position="15"/>
        <end position="28"/>
    </location>
</feature>
<sequence length="85" mass="9527">MKSLTLNTATNELSENNDDDDDDDEAYNDADVTGAPDKTTPAVKTKDTTDDIKDVMEESTDQREKTSDDYEEDVSMEQNQNVESK</sequence>
<evidence type="ECO:0000313" key="3">
    <source>
        <dbReference type="RefSeq" id="XP_031758563.1"/>
    </source>
</evidence>
<organism evidence="2 3">
    <name type="scientific">Xenopus tropicalis</name>
    <name type="common">Western clawed frog</name>
    <name type="synonym">Silurana tropicalis</name>
    <dbReference type="NCBI Taxonomy" id="8364"/>
    <lineage>
        <taxon>Eukaryota</taxon>
        <taxon>Metazoa</taxon>
        <taxon>Chordata</taxon>
        <taxon>Craniata</taxon>
        <taxon>Vertebrata</taxon>
        <taxon>Euteleostomi</taxon>
        <taxon>Amphibia</taxon>
        <taxon>Batrachia</taxon>
        <taxon>Anura</taxon>
        <taxon>Pipoidea</taxon>
        <taxon>Pipidae</taxon>
        <taxon>Xenopodinae</taxon>
        <taxon>Xenopus</taxon>
        <taxon>Silurana</taxon>
    </lineage>
</organism>
<dbReference type="Xenbase" id="XB-GENE-29096679">
    <property type="gene designation" value="LOC116410966"/>
</dbReference>
<dbReference type="AGR" id="Xenbase:XB-GENE-29096679"/>
<feature type="region of interest" description="Disordered" evidence="1">
    <location>
        <begin position="1"/>
        <end position="85"/>
    </location>
</feature>
<protein>
    <submittedName>
        <fullName evidence="3">Helicase SWR1-like</fullName>
    </submittedName>
</protein>
<gene>
    <name evidence="3 4" type="primary">LOC116410966</name>
</gene>
<proteinExistence type="predicted"/>
<accession>A0A8J1JL10</accession>
<feature type="compositionally biased region" description="Polar residues" evidence="1">
    <location>
        <begin position="76"/>
        <end position="85"/>
    </location>
</feature>
<name>A0A8J1JL10_XENTR</name>
<reference evidence="3" key="1">
    <citation type="submission" date="2025-08" db="UniProtKB">
        <authorList>
            <consortium name="RefSeq"/>
        </authorList>
    </citation>
    <scope>IDENTIFICATION</scope>
    <source>
        <strain evidence="3">Nigerian</strain>
        <tissue evidence="3">Liver and blood</tissue>
    </source>
</reference>
<dbReference type="Proteomes" id="UP000008143">
    <property type="component" value="Chromosome 5"/>
</dbReference>